<dbReference type="GO" id="GO:0016757">
    <property type="term" value="F:glycosyltransferase activity"/>
    <property type="evidence" value="ECO:0007669"/>
    <property type="project" value="InterPro"/>
</dbReference>
<proteinExistence type="predicted"/>
<dbReference type="Pfam" id="PF00534">
    <property type="entry name" value="Glycos_transf_1"/>
    <property type="match status" value="1"/>
</dbReference>
<keyword evidence="3" id="KW-1185">Reference proteome</keyword>
<dbReference type="CDD" id="cd03801">
    <property type="entry name" value="GT4_PimA-like"/>
    <property type="match status" value="1"/>
</dbReference>
<dbReference type="SUPFAM" id="SSF53756">
    <property type="entry name" value="UDP-Glycosyltransferase/glycogen phosphorylase"/>
    <property type="match status" value="1"/>
</dbReference>
<name>A0A9X1XQH5_9FLAO</name>
<accession>A0A9X1XQH5</accession>
<dbReference type="AlphaFoldDB" id="A0A9X1XQH5"/>
<dbReference type="PANTHER" id="PTHR12526">
    <property type="entry name" value="GLYCOSYLTRANSFERASE"/>
    <property type="match status" value="1"/>
</dbReference>
<reference evidence="2" key="1">
    <citation type="submission" date="2022-04" db="EMBL/GenBank/DDBJ databases">
        <title>Flavobacterium pygoscelis sp. nov. isolated from Chinstrap chick (Pygoscelis antarcticus).</title>
        <authorList>
            <person name="Irgang R."/>
            <person name="Poblete-Morales M."/>
            <person name="Avendano-Herrera R."/>
        </authorList>
    </citation>
    <scope>NUCLEOTIDE SEQUENCE</scope>
    <source>
        <strain evidence="2">I-SCBP12n</strain>
    </source>
</reference>
<dbReference type="RefSeq" id="WP_248428231.1">
    <property type="nucleotide sequence ID" value="NZ_JALNUB010000004.1"/>
</dbReference>
<dbReference type="EMBL" id="JALNUB010000004">
    <property type="protein sequence ID" value="MCK8141915.1"/>
    <property type="molecule type" value="Genomic_DNA"/>
</dbReference>
<sequence length="357" mass="41198">MESRKIAVLCNYELLPERVGGMDCFFWQFDAKCKQNNIQVDWFFPNQSSHGDYAKLTIFENTATSIESFFLNHCTQNSSNYESIITHFIELCTPFFYKIKQRTTARIIVVDHNPRPINGYPFKKRLQKRLKGILFSKYIDLFVGVSNYTVNEILKDFGSSLKNKTIPIYNGVLINDIKVRTERNKFKPTFMVASHLRASKGIQDLVQAVMLLPDEIKNEIKIAIFGDGPYKEKLIELIKQKKLTDNFQFMGCQPNLKEIFCQYDYMLQPTHMECFSLSIIESLAANVPVITTNVGGNEEVITNTVNGFIIKAKDIDSLENVIKKVYLGDFKITQNTRTLIEKAFSLDRMVDNHFKII</sequence>
<evidence type="ECO:0000313" key="3">
    <source>
        <dbReference type="Proteomes" id="UP001139260"/>
    </source>
</evidence>
<evidence type="ECO:0000259" key="1">
    <source>
        <dbReference type="Pfam" id="PF00534"/>
    </source>
</evidence>
<protein>
    <submittedName>
        <fullName evidence="2">Glycosyltransferase family 4 protein</fullName>
    </submittedName>
</protein>
<feature type="domain" description="Glycosyl transferase family 1" evidence="1">
    <location>
        <begin position="177"/>
        <end position="328"/>
    </location>
</feature>
<comment type="caution">
    <text evidence="2">The sequence shown here is derived from an EMBL/GenBank/DDBJ whole genome shotgun (WGS) entry which is preliminary data.</text>
</comment>
<dbReference type="PANTHER" id="PTHR12526:SF630">
    <property type="entry name" value="GLYCOSYLTRANSFERASE"/>
    <property type="match status" value="1"/>
</dbReference>
<gene>
    <name evidence="2" type="ORF">MW871_08415</name>
</gene>
<evidence type="ECO:0000313" key="2">
    <source>
        <dbReference type="EMBL" id="MCK8141915.1"/>
    </source>
</evidence>
<dbReference type="InterPro" id="IPR001296">
    <property type="entry name" value="Glyco_trans_1"/>
</dbReference>
<dbReference type="Gene3D" id="3.40.50.2000">
    <property type="entry name" value="Glycogen Phosphorylase B"/>
    <property type="match status" value="2"/>
</dbReference>
<dbReference type="Proteomes" id="UP001139260">
    <property type="component" value="Unassembled WGS sequence"/>
</dbReference>
<organism evidence="2 3">
    <name type="scientific">Flavobacterium pygoscelis</name>
    <dbReference type="NCBI Taxonomy" id="2893176"/>
    <lineage>
        <taxon>Bacteria</taxon>
        <taxon>Pseudomonadati</taxon>
        <taxon>Bacteroidota</taxon>
        <taxon>Flavobacteriia</taxon>
        <taxon>Flavobacteriales</taxon>
        <taxon>Flavobacteriaceae</taxon>
        <taxon>Flavobacterium</taxon>
    </lineage>
</organism>